<accession>A0A3B1BMT5</accession>
<evidence type="ECO:0000256" key="2">
    <source>
        <dbReference type="ARBA" id="ARBA00022741"/>
    </source>
</evidence>
<keyword evidence="1" id="KW-0813">Transport</keyword>
<dbReference type="SMART" id="SM00382">
    <property type="entry name" value="AAA"/>
    <property type="match status" value="1"/>
</dbReference>
<sequence length="241" mass="26589">MIRLDNVTKVYGDNVAVKELSFHIRKGEIFGLLGPNGAGKTTTLKMLAGLLIPTEGSLYIDGFDVQKNPMEAKRVTGFVPDKPFVYEKLSGAEFLEFVRDIYGVNGDHEVIEKQRSMIEMFGLSGRLNDLVESYSHGMRQKLILTSALLRRPKALIIDEPMVGLDAKGMRQVKELFRDVARGGSAALVSTHTMAVAEEVCDRVGIMNKGELVAEGSVSELRDRLGKGELDLESLFLEITGR</sequence>
<dbReference type="InterPro" id="IPR003439">
    <property type="entry name" value="ABC_transporter-like_ATP-bd"/>
</dbReference>
<protein>
    <submittedName>
        <fullName evidence="5">Efflux ABC transporter, ATP-binding protein</fullName>
    </submittedName>
</protein>
<name>A0A3B1BMT5_9ZZZZ</name>
<gene>
    <name evidence="5" type="ORF">MNBD_NITROSPINAE02-1261</name>
</gene>
<dbReference type="Pfam" id="PF00005">
    <property type="entry name" value="ABC_tran"/>
    <property type="match status" value="1"/>
</dbReference>
<dbReference type="AlphaFoldDB" id="A0A3B1BMT5"/>
<evidence type="ECO:0000259" key="4">
    <source>
        <dbReference type="PROSITE" id="PS50893"/>
    </source>
</evidence>
<dbReference type="GO" id="GO:0005524">
    <property type="term" value="F:ATP binding"/>
    <property type="evidence" value="ECO:0007669"/>
    <property type="project" value="UniProtKB-KW"/>
</dbReference>
<dbReference type="GO" id="GO:0016887">
    <property type="term" value="F:ATP hydrolysis activity"/>
    <property type="evidence" value="ECO:0007669"/>
    <property type="project" value="InterPro"/>
</dbReference>
<dbReference type="SUPFAM" id="SSF52540">
    <property type="entry name" value="P-loop containing nucleoside triphosphate hydrolases"/>
    <property type="match status" value="1"/>
</dbReference>
<keyword evidence="2" id="KW-0547">Nucleotide-binding</keyword>
<evidence type="ECO:0000313" key="5">
    <source>
        <dbReference type="EMBL" id="VAX15861.1"/>
    </source>
</evidence>
<dbReference type="InterPro" id="IPR003593">
    <property type="entry name" value="AAA+_ATPase"/>
</dbReference>
<dbReference type="CDD" id="cd03230">
    <property type="entry name" value="ABC_DR_subfamily_A"/>
    <property type="match status" value="1"/>
</dbReference>
<dbReference type="Gene3D" id="3.40.50.300">
    <property type="entry name" value="P-loop containing nucleotide triphosphate hydrolases"/>
    <property type="match status" value="1"/>
</dbReference>
<dbReference type="PANTHER" id="PTHR42939">
    <property type="entry name" value="ABC TRANSPORTER ATP-BINDING PROTEIN ALBC-RELATED"/>
    <property type="match status" value="1"/>
</dbReference>
<dbReference type="PROSITE" id="PS50893">
    <property type="entry name" value="ABC_TRANSPORTER_2"/>
    <property type="match status" value="1"/>
</dbReference>
<proteinExistence type="predicted"/>
<keyword evidence="3 5" id="KW-0067">ATP-binding</keyword>
<dbReference type="EMBL" id="UOGE01000002">
    <property type="protein sequence ID" value="VAX15861.1"/>
    <property type="molecule type" value="Genomic_DNA"/>
</dbReference>
<evidence type="ECO:0000256" key="3">
    <source>
        <dbReference type="ARBA" id="ARBA00022840"/>
    </source>
</evidence>
<organism evidence="5">
    <name type="scientific">hydrothermal vent metagenome</name>
    <dbReference type="NCBI Taxonomy" id="652676"/>
    <lineage>
        <taxon>unclassified sequences</taxon>
        <taxon>metagenomes</taxon>
        <taxon>ecological metagenomes</taxon>
    </lineage>
</organism>
<dbReference type="InterPro" id="IPR027417">
    <property type="entry name" value="P-loop_NTPase"/>
</dbReference>
<dbReference type="PANTHER" id="PTHR42939:SF1">
    <property type="entry name" value="ABC TRANSPORTER ATP-BINDING PROTEIN ALBC-RELATED"/>
    <property type="match status" value="1"/>
</dbReference>
<evidence type="ECO:0000256" key="1">
    <source>
        <dbReference type="ARBA" id="ARBA00022448"/>
    </source>
</evidence>
<reference evidence="5" key="1">
    <citation type="submission" date="2018-06" db="EMBL/GenBank/DDBJ databases">
        <authorList>
            <person name="Zhirakovskaya E."/>
        </authorList>
    </citation>
    <scope>NUCLEOTIDE SEQUENCE</scope>
</reference>
<dbReference type="InterPro" id="IPR051782">
    <property type="entry name" value="ABC_Transporter_VariousFunc"/>
</dbReference>
<feature type="domain" description="ABC transporter" evidence="4">
    <location>
        <begin position="2"/>
        <end position="233"/>
    </location>
</feature>